<name>A0ACB7S213_HYAAI</name>
<sequence>MLVVRKLDSFDPSTSVWVEYRDRAKLYFTMNGIPSDKQTAVFLTCCGPETYSLQRGLLAQDCPKFSPHLASTTPLVYRKWWQVFLGASEREGDRDYLASLKKLVEVCNFATFQKHVARPHSQRNR</sequence>
<protein>
    <submittedName>
        <fullName evidence="1">Uncharacterized protein</fullName>
    </submittedName>
</protein>
<proteinExistence type="predicted"/>
<keyword evidence="2" id="KW-1185">Reference proteome</keyword>
<accession>A0ACB7S213</accession>
<evidence type="ECO:0000313" key="1">
    <source>
        <dbReference type="EMBL" id="KAH6927202.1"/>
    </source>
</evidence>
<gene>
    <name evidence="1" type="ORF">HPB50_000834</name>
</gene>
<dbReference type="Proteomes" id="UP000821845">
    <property type="component" value="Chromosome 6"/>
</dbReference>
<evidence type="ECO:0000313" key="2">
    <source>
        <dbReference type="Proteomes" id="UP000821845"/>
    </source>
</evidence>
<reference evidence="1" key="1">
    <citation type="submission" date="2020-05" db="EMBL/GenBank/DDBJ databases">
        <title>Large-scale comparative analyses of tick genomes elucidate their genetic diversity and vector capacities.</title>
        <authorList>
            <person name="Jia N."/>
            <person name="Wang J."/>
            <person name="Shi W."/>
            <person name="Du L."/>
            <person name="Sun Y."/>
            <person name="Zhan W."/>
            <person name="Jiang J."/>
            <person name="Wang Q."/>
            <person name="Zhang B."/>
            <person name="Ji P."/>
            <person name="Sakyi L.B."/>
            <person name="Cui X."/>
            <person name="Yuan T."/>
            <person name="Jiang B."/>
            <person name="Yang W."/>
            <person name="Lam T.T.-Y."/>
            <person name="Chang Q."/>
            <person name="Ding S."/>
            <person name="Wang X."/>
            <person name="Zhu J."/>
            <person name="Ruan X."/>
            <person name="Zhao L."/>
            <person name="Wei J."/>
            <person name="Que T."/>
            <person name="Du C."/>
            <person name="Cheng J."/>
            <person name="Dai P."/>
            <person name="Han X."/>
            <person name="Huang E."/>
            <person name="Gao Y."/>
            <person name="Liu J."/>
            <person name="Shao H."/>
            <person name="Ye R."/>
            <person name="Li L."/>
            <person name="Wei W."/>
            <person name="Wang X."/>
            <person name="Wang C."/>
            <person name="Yang T."/>
            <person name="Huo Q."/>
            <person name="Li W."/>
            <person name="Guo W."/>
            <person name="Chen H."/>
            <person name="Zhou L."/>
            <person name="Ni X."/>
            <person name="Tian J."/>
            <person name="Zhou Y."/>
            <person name="Sheng Y."/>
            <person name="Liu T."/>
            <person name="Pan Y."/>
            <person name="Xia L."/>
            <person name="Li J."/>
            <person name="Zhao F."/>
            <person name="Cao W."/>
        </authorList>
    </citation>
    <scope>NUCLEOTIDE SEQUENCE</scope>
    <source>
        <strain evidence="1">Hyas-2018</strain>
    </source>
</reference>
<comment type="caution">
    <text evidence="1">The sequence shown here is derived from an EMBL/GenBank/DDBJ whole genome shotgun (WGS) entry which is preliminary data.</text>
</comment>
<dbReference type="EMBL" id="CM023486">
    <property type="protein sequence ID" value="KAH6927202.1"/>
    <property type="molecule type" value="Genomic_DNA"/>
</dbReference>
<organism evidence="1 2">
    <name type="scientific">Hyalomma asiaticum</name>
    <name type="common">Tick</name>
    <dbReference type="NCBI Taxonomy" id="266040"/>
    <lineage>
        <taxon>Eukaryota</taxon>
        <taxon>Metazoa</taxon>
        <taxon>Ecdysozoa</taxon>
        <taxon>Arthropoda</taxon>
        <taxon>Chelicerata</taxon>
        <taxon>Arachnida</taxon>
        <taxon>Acari</taxon>
        <taxon>Parasitiformes</taxon>
        <taxon>Ixodida</taxon>
        <taxon>Ixodoidea</taxon>
        <taxon>Ixodidae</taxon>
        <taxon>Hyalomminae</taxon>
        <taxon>Hyalomma</taxon>
    </lineage>
</organism>